<evidence type="ECO:0000313" key="3">
    <source>
        <dbReference type="Proteomes" id="UP000529946"/>
    </source>
</evidence>
<keyword evidence="3" id="KW-1185">Reference proteome</keyword>
<dbReference type="Proteomes" id="UP000529946">
    <property type="component" value="Unassembled WGS sequence"/>
</dbReference>
<keyword evidence="1" id="KW-1133">Transmembrane helix</keyword>
<feature type="transmembrane region" description="Helical" evidence="1">
    <location>
        <begin position="39"/>
        <end position="65"/>
    </location>
</feature>
<organism evidence="2 3">
    <name type="scientific">Brevundimonas lenta</name>
    <dbReference type="NCBI Taxonomy" id="424796"/>
    <lineage>
        <taxon>Bacteria</taxon>
        <taxon>Pseudomonadati</taxon>
        <taxon>Pseudomonadota</taxon>
        <taxon>Alphaproteobacteria</taxon>
        <taxon>Caulobacterales</taxon>
        <taxon>Caulobacteraceae</taxon>
        <taxon>Brevundimonas</taxon>
    </lineage>
</organism>
<proteinExistence type="predicted"/>
<dbReference type="AlphaFoldDB" id="A0A7W6JFG2"/>
<dbReference type="RefSeq" id="WP_183204288.1">
    <property type="nucleotide sequence ID" value="NZ_BAAAER010000001.1"/>
</dbReference>
<gene>
    <name evidence="2" type="ORF">GGR12_002024</name>
</gene>
<comment type="caution">
    <text evidence="2">The sequence shown here is derived from an EMBL/GenBank/DDBJ whole genome shotgun (WGS) entry which is preliminary data.</text>
</comment>
<protein>
    <submittedName>
        <fullName evidence="2">Uncharacterized protein</fullName>
    </submittedName>
</protein>
<sequence>MFAFLLLIPVMFICLIVGVVIAAIWYFSRGKGNRPNLLAVLAVPVGCIAMPIVGVVLVGGLLFVVGTLVQKSDEALAEEVFGHPTTLTGDRMLFDDFGRGRDREIYMRAEMTAAEREELLSIAGAVESEYALISFAARGDRKGFTWWVSTAPGDINYCESARITDAHGFNGWTEFRIAECRDAGVASPLSSNGYVYVVASGRRD</sequence>
<dbReference type="EMBL" id="JACIDM010000002">
    <property type="protein sequence ID" value="MBB4083158.1"/>
    <property type="molecule type" value="Genomic_DNA"/>
</dbReference>
<evidence type="ECO:0000313" key="2">
    <source>
        <dbReference type="EMBL" id="MBB4083158.1"/>
    </source>
</evidence>
<reference evidence="2 3" key="1">
    <citation type="submission" date="2020-08" db="EMBL/GenBank/DDBJ databases">
        <title>Genomic Encyclopedia of Type Strains, Phase IV (KMG-IV): sequencing the most valuable type-strain genomes for metagenomic binning, comparative biology and taxonomic classification.</title>
        <authorList>
            <person name="Goeker M."/>
        </authorList>
    </citation>
    <scope>NUCLEOTIDE SEQUENCE [LARGE SCALE GENOMIC DNA]</scope>
    <source>
        <strain evidence="2 3">DSM 23960</strain>
    </source>
</reference>
<evidence type="ECO:0000256" key="1">
    <source>
        <dbReference type="SAM" id="Phobius"/>
    </source>
</evidence>
<keyword evidence="1" id="KW-0812">Transmembrane</keyword>
<accession>A0A7W6JFG2</accession>
<keyword evidence="1" id="KW-0472">Membrane</keyword>
<name>A0A7W6JFG2_9CAUL</name>
<feature type="transmembrane region" description="Helical" evidence="1">
    <location>
        <begin position="6"/>
        <end position="27"/>
    </location>
</feature>